<proteinExistence type="predicted"/>
<sequence length="236" mass="26285">MPTVAGPLPMIDVHYARSPNGMKLPLFLEELAEQGLPLEHRLIPVRLSAGEQFHPEFLAISPNNKIPAIVDHAPLGGGAPLALFESAAILQYLAEKSGRLLAFDARTRYQTLQWLTWQVAGLGPMAGQSGWFRKHAKQRDDYALDRYTRETHRLYGVLDRHLAGRDFIAGDALSIADIAIWPWIVSHAGHGMSLEDFPDIARWFDAIGARPATQRVFAGYEDPYAHPKFDLQEALA</sequence>
<dbReference type="SFLD" id="SFLDG00358">
    <property type="entry name" value="Main_(cytGST)"/>
    <property type="match status" value="1"/>
</dbReference>
<evidence type="ECO:0000259" key="1">
    <source>
        <dbReference type="PROSITE" id="PS50404"/>
    </source>
</evidence>
<dbReference type="InterPro" id="IPR036249">
    <property type="entry name" value="Thioredoxin-like_sf"/>
</dbReference>
<evidence type="ECO:0000313" key="4">
    <source>
        <dbReference type="Proteomes" id="UP000680514"/>
    </source>
</evidence>
<dbReference type="Pfam" id="PF00043">
    <property type="entry name" value="GST_C"/>
    <property type="match status" value="1"/>
</dbReference>
<dbReference type="EMBL" id="AP024546">
    <property type="protein sequence ID" value="BCT94201.1"/>
    <property type="molecule type" value="Genomic_DNA"/>
</dbReference>
<dbReference type="SFLD" id="SFLDG01151">
    <property type="entry name" value="Main.2:_Nu-like"/>
    <property type="match status" value="1"/>
</dbReference>
<dbReference type="InterPro" id="IPR040079">
    <property type="entry name" value="Glutathione_S-Trfase"/>
</dbReference>
<evidence type="ECO:0000259" key="2">
    <source>
        <dbReference type="PROSITE" id="PS50405"/>
    </source>
</evidence>
<dbReference type="Gene3D" id="3.40.30.10">
    <property type="entry name" value="Glutaredoxin"/>
    <property type="match status" value="1"/>
</dbReference>
<dbReference type="RefSeq" id="WP_244858605.1">
    <property type="nucleotide sequence ID" value="NZ_AP024546.1"/>
</dbReference>
<dbReference type="InterPro" id="IPR004045">
    <property type="entry name" value="Glutathione_S-Trfase_N"/>
</dbReference>
<evidence type="ECO:0000313" key="3">
    <source>
        <dbReference type="EMBL" id="BCT94201.1"/>
    </source>
</evidence>
<dbReference type="SUPFAM" id="SSF47616">
    <property type="entry name" value="GST C-terminal domain-like"/>
    <property type="match status" value="1"/>
</dbReference>
<dbReference type="Pfam" id="PF13409">
    <property type="entry name" value="GST_N_2"/>
    <property type="match status" value="1"/>
</dbReference>
<feature type="domain" description="GST C-terminal" evidence="2">
    <location>
        <begin position="104"/>
        <end position="231"/>
    </location>
</feature>
<dbReference type="Proteomes" id="UP000680514">
    <property type="component" value="Chromosome"/>
</dbReference>
<dbReference type="Gene3D" id="1.20.1050.10">
    <property type="match status" value="1"/>
</dbReference>
<dbReference type="PANTHER" id="PTHR44051:SF19">
    <property type="entry name" value="DISULFIDE-BOND OXIDOREDUCTASE YFCG"/>
    <property type="match status" value="1"/>
</dbReference>
<organism evidence="3 4">
    <name type="scientific">Lysobacter helvus</name>
    <dbReference type="NCBI Taxonomy" id="2675059"/>
    <lineage>
        <taxon>Bacteria</taxon>
        <taxon>Pseudomonadati</taxon>
        <taxon>Pseudomonadota</taxon>
        <taxon>Gammaproteobacteria</taxon>
        <taxon>Lysobacterales</taxon>
        <taxon>Lysobacteraceae</taxon>
        <taxon>Lysobacter</taxon>
    </lineage>
</organism>
<gene>
    <name evidence="3" type="ORF">LYSHEL_00720</name>
</gene>
<dbReference type="SUPFAM" id="SSF52833">
    <property type="entry name" value="Thioredoxin-like"/>
    <property type="match status" value="1"/>
</dbReference>
<dbReference type="InterPro" id="IPR004046">
    <property type="entry name" value="GST_C"/>
</dbReference>
<reference evidence="3 4" key="1">
    <citation type="submission" date="2021-03" db="EMBL/GenBank/DDBJ databases">
        <title>Complete Genome Sequences of Two Lysobacter Strains Isolated from Sea Water (Lysobacter caseinilyticus) and Soil (Lysobacter helvus) in South Korea.</title>
        <authorList>
            <person name="Watanabe Y."/>
            <person name="Arakawa K."/>
        </authorList>
    </citation>
    <scope>NUCLEOTIDE SEQUENCE [LARGE SCALE GENOMIC DNA]</scope>
    <source>
        <strain evidence="3 4">D10</strain>
    </source>
</reference>
<dbReference type="CDD" id="cd03048">
    <property type="entry name" value="GST_N_Ure2p_like"/>
    <property type="match status" value="1"/>
</dbReference>
<feature type="domain" description="GST N-terminal" evidence="1">
    <location>
        <begin position="8"/>
        <end position="101"/>
    </location>
</feature>
<protein>
    <submittedName>
        <fullName evidence="3">Thiol:disulfide oxidoreductase</fullName>
    </submittedName>
</protein>
<dbReference type="PROSITE" id="PS50405">
    <property type="entry name" value="GST_CTER"/>
    <property type="match status" value="1"/>
</dbReference>
<name>A0ABN6FXJ7_9GAMM</name>
<dbReference type="SFLD" id="SFLDS00019">
    <property type="entry name" value="Glutathione_Transferase_(cytos"/>
    <property type="match status" value="1"/>
</dbReference>
<dbReference type="PROSITE" id="PS50404">
    <property type="entry name" value="GST_NTER"/>
    <property type="match status" value="1"/>
</dbReference>
<accession>A0ABN6FXJ7</accession>
<dbReference type="InterPro" id="IPR036282">
    <property type="entry name" value="Glutathione-S-Trfase_C_sf"/>
</dbReference>
<dbReference type="InterPro" id="IPR010987">
    <property type="entry name" value="Glutathione-S-Trfase_C-like"/>
</dbReference>
<keyword evidence="4" id="KW-1185">Reference proteome</keyword>
<dbReference type="PANTHER" id="PTHR44051">
    <property type="entry name" value="GLUTATHIONE S-TRANSFERASE-RELATED"/>
    <property type="match status" value="1"/>
</dbReference>